<dbReference type="Proteomes" id="UP000299102">
    <property type="component" value="Unassembled WGS sequence"/>
</dbReference>
<organism evidence="1 2">
    <name type="scientific">Eumeta variegata</name>
    <name type="common">Bagworm moth</name>
    <name type="synonym">Eumeta japonica</name>
    <dbReference type="NCBI Taxonomy" id="151549"/>
    <lineage>
        <taxon>Eukaryota</taxon>
        <taxon>Metazoa</taxon>
        <taxon>Ecdysozoa</taxon>
        <taxon>Arthropoda</taxon>
        <taxon>Hexapoda</taxon>
        <taxon>Insecta</taxon>
        <taxon>Pterygota</taxon>
        <taxon>Neoptera</taxon>
        <taxon>Endopterygota</taxon>
        <taxon>Lepidoptera</taxon>
        <taxon>Glossata</taxon>
        <taxon>Ditrysia</taxon>
        <taxon>Tineoidea</taxon>
        <taxon>Psychidae</taxon>
        <taxon>Oiketicinae</taxon>
        <taxon>Eumeta</taxon>
    </lineage>
</organism>
<name>A0A4C1ZFM2_EUMVA</name>
<comment type="caution">
    <text evidence="1">The sequence shown here is derived from an EMBL/GenBank/DDBJ whole genome shotgun (WGS) entry which is preliminary data.</text>
</comment>
<sequence>MLRRRRSQRLKLFNSENTCACQSQYDGWRLTDTPLPRRQTGYPSSLFRVPCLERNPYRIALLSVRLSVYLRKPFFPGICGDIVLKLISSGVPAEHSHQKNQHTNHRRVQEFRLTPKRPPWQIKLLTSRRGTVRELPEVIAVNKIPKAEIAENVGIIAIREDYTVSLIAGYDWSFLRGR</sequence>
<dbReference type="AlphaFoldDB" id="A0A4C1ZFM2"/>
<evidence type="ECO:0000313" key="1">
    <source>
        <dbReference type="EMBL" id="GBP85894.1"/>
    </source>
</evidence>
<evidence type="ECO:0000313" key="2">
    <source>
        <dbReference type="Proteomes" id="UP000299102"/>
    </source>
</evidence>
<dbReference type="EMBL" id="BGZK01001766">
    <property type="protein sequence ID" value="GBP85894.1"/>
    <property type="molecule type" value="Genomic_DNA"/>
</dbReference>
<accession>A0A4C1ZFM2</accession>
<keyword evidence="2" id="KW-1185">Reference proteome</keyword>
<protein>
    <submittedName>
        <fullName evidence="1">Uncharacterized protein</fullName>
    </submittedName>
</protein>
<gene>
    <name evidence="1" type="ORF">EVAR_36062_1</name>
</gene>
<proteinExistence type="predicted"/>
<reference evidence="1 2" key="1">
    <citation type="journal article" date="2019" name="Commun. Biol.">
        <title>The bagworm genome reveals a unique fibroin gene that provides high tensile strength.</title>
        <authorList>
            <person name="Kono N."/>
            <person name="Nakamura H."/>
            <person name="Ohtoshi R."/>
            <person name="Tomita M."/>
            <person name="Numata K."/>
            <person name="Arakawa K."/>
        </authorList>
    </citation>
    <scope>NUCLEOTIDE SEQUENCE [LARGE SCALE GENOMIC DNA]</scope>
</reference>